<protein>
    <recommendedName>
        <fullName evidence="1">CARDB domain-containing protein</fullName>
    </recommendedName>
</protein>
<dbReference type="Proteomes" id="UP000284250">
    <property type="component" value="Unassembled WGS sequence"/>
</dbReference>
<dbReference type="Gene3D" id="2.60.40.10">
    <property type="entry name" value="Immunoglobulins"/>
    <property type="match status" value="1"/>
</dbReference>
<dbReference type="OrthoDB" id="617614at2"/>
<dbReference type="InterPro" id="IPR011635">
    <property type="entry name" value="CARDB"/>
</dbReference>
<feature type="domain" description="CARDB" evidence="1">
    <location>
        <begin position="309"/>
        <end position="380"/>
    </location>
</feature>
<evidence type="ECO:0000259" key="1">
    <source>
        <dbReference type="Pfam" id="PF07705"/>
    </source>
</evidence>
<dbReference type="AlphaFoldDB" id="A0A418QLI7"/>
<name>A0A418QLI7_9BACT</name>
<keyword evidence="3" id="KW-1185">Reference proteome</keyword>
<accession>A0A418QLI7</accession>
<evidence type="ECO:0000313" key="3">
    <source>
        <dbReference type="Proteomes" id="UP000284250"/>
    </source>
</evidence>
<reference evidence="2 3" key="1">
    <citation type="submission" date="2018-09" db="EMBL/GenBank/DDBJ databases">
        <authorList>
            <person name="Zeman M."/>
            <person name="Pardy F."/>
        </authorList>
    </citation>
    <scope>NUCLEOTIDE SEQUENCE [LARGE SCALE GENOMIC DNA]</scope>
    <source>
        <strain evidence="2 3">CCM 8852</strain>
    </source>
</reference>
<comment type="caution">
    <text evidence="2">The sequence shown here is derived from an EMBL/GenBank/DDBJ whole genome shotgun (WGS) entry which is preliminary data.</text>
</comment>
<dbReference type="RefSeq" id="WP_119657466.1">
    <property type="nucleotide sequence ID" value="NZ_JBHUOI010000026.1"/>
</dbReference>
<evidence type="ECO:0000313" key="2">
    <source>
        <dbReference type="EMBL" id="RIY06097.1"/>
    </source>
</evidence>
<proteinExistence type="predicted"/>
<dbReference type="Pfam" id="PF07705">
    <property type="entry name" value="CARDB"/>
    <property type="match status" value="1"/>
</dbReference>
<organism evidence="2 3">
    <name type="scientific">Hymenobacter rubripertinctus</name>
    <dbReference type="NCBI Taxonomy" id="2029981"/>
    <lineage>
        <taxon>Bacteria</taxon>
        <taxon>Pseudomonadati</taxon>
        <taxon>Bacteroidota</taxon>
        <taxon>Cytophagia</taxon>
        <taxon>Cytophagales</taxon>
        <taxon>Hymenobacteraceae</taxon>
        <taxon>Hymenobacter</taxon>
    </lineage>
</organism>
<dbReference type="InterPro" id="IPR013783">
    <property type="entry name" value="Ig-like_fold"/>
</dbReference>
<dbReference type="EMBL" id="QYCN01000044">
    <property type="protein sequence ID" value="RIY06097.1"/>
    <property type="molecule type" value="Genomic_DNA"/>
</dbReference>
<reference evidence="2 3" key="2">
    <citation type="submission" date="2019-01" db="EMBL/GenBank/DDBJ databases">
        <title>Hymenobacter humicola sp. nov., isolated from soils in Antarctica.</title>
        <authorList>
            <person name="Sedlacek I."/>
            <person name="Holochova P."/>
            <person name="Kralova S."/>
            <person name="Pantucek R."/>
            <person name="Stankova E."/>
            <person name="Vrbovska V."/>
            <person name="Kristofova L."/>
            <person name="Svec P."/>
            <person name="Busse H.-J."/>
        </authorList>
    </citation>
    <scope>NUCLEOTIDE SEQUENCE [LARGE SCALE GENOMIC DNA]</scope>
    <source>
        <strain evidence="2 3">CCM 8852</strain>
    </source>
</reference>
<sequence length="645" mass="66678">MTHTSPFGRRVSRYRRSHRYLLAAGLALGAGPVLGQQLSYYAGNVQNLAATYQDLTTTGTVITTANLDDANSAPQAIGFNFAFAGTATPFTTFVLNTNGFLRLGSGAPSSPALVLDYAQNTTVPSGPLTSTDARDSNILAPFATDLQAATGGGTEYRVATTGTAPNRVCTIQWKNVRDKPRAVSASNATLLGTQYESFSFQVKLYETSGQIDFVYGPGTAGSGPDAFRAVAVGIKGPGQPSGTLLMPNKASTTPWASALFYTRAVPVAVPFNVRSGVLPDPGRTYRFRASAAQDAAVRAVYTLGQLPGGTAHVVRANIYNAGTQALFNWPVQLSVSGANTFSASQLIDGLPAGRDTTLSFTAYVAAPAPGTNTITVTVPADAFPHSDRATETQTLTAGTLSYFPPLAGSGLTPSFYGFDTRAGITAVKYPNARATVLTAVTDFVPMASNSTGQVIYGVALTPGGTLLGFTPDYVVKAADLGTVVTLPFTTPVPLAAADFLVGIAQRASTVAHYPVGLLGEDPVRTGAFYDRGDLLKGAFADVAPRDFGIFGIGAVLAAPVTSTAAAAPAAGFFLAPNPTAAATWLTFAAPLPTAQPVLVLDALGRAVRQQVAPARASRLLLEVAGLPAGLYRVRVGTATGQLAIY</sequence>
<gene>
    <name evidence="2" type="ORF">D0T11_19360</name>
</gene>